<feature type="signal peptide" evidence="2">
    <location>
        <begin position="1"/>
        <end position="20"/>
    </location>
</feature>
<organism evidence="3 4">
    <name type="scientific">Sphingomonas telluris</name>
    <dbReference type="NCBI Taxonomy" id="2907998"/>
    <lineage>
        <taxon>Bacteria</taxon>
        <taxon>Pseudomonadati</taxon>
        <taxon>Pseudomonadota</taxon>
        <taxon>Alphaproteobacteria</taxon>
        <taxon>Sphingomonadales</taxon>
        <taxon>Sphingomonadaceae</taxon>
        <taxon>Sphingomonas</taxon>
    </lineage>
</organism>
<dbReference type="SUPFAM" id="SSF55166">
    <property type="entry name" value="Hedgehog/DD-peptidase"/>
    <property type="match status" value="1"/>
</dbReference>
<dbReference type="EMBL" id="JAKZHW010000002">
    <property type="protein sequence ID" value="MCH8617100.1"/>
    <property type="molecule type" value="Genomic_DNA"/>
</dbReference>
<reference evidence="3 4" key="1">
    <citation type="submission" date="2022-03" db="EMBL/GenBank/DDBJ databases">
        <authorList>
            <person name="Jo J.-H."/>
            <person name="Im W.-T."/>
        </authorList>
    </citation>
    <scope>NUCLEOTIDE SEQUENCE [LARGE SCALE GENOMIC DNA]</scope>
    <source>
        <strain evidence="3 4">SM33</strain>
    </source>
</reference>
<dbReference type="Gene3D" id="3.30.1380.10">
    <property type="match status" value="1"/>
</dbReference>
<keyword evidence="2" id="KW-0732">Signal</keyword>
<evidence type="ECO:0000313" key="4">
    <source>
        <dbReference type="Proteomes" id="UP001203058"/>
    </source>
</evidence>
<name>A0ABS9VQ45_9SPHN</name>
<dbReference type="Proteomes" id="UP001203058">
    <property type="component" value="Unassembled WGS sequence"/>
</dbReference>
<dbReference type="RefSeq" id="WP_241447970.1">
    <property type="nucleotide sequence ID" value="NZ_JAKZHW010000002.1"/>
</dbReference>
<accession>A0ABS9VQ45</accession>
<dbReference type="InterPro" id="IPR009045">
    <property type="entry name" value="Zn_M74/Hedgehog-like"/>
</dbReference>
<evidence type="ECO:0008006" key="5">
    <source>
        <dbReference type="Google" id="ProtNLM"/>
    </source>
</evidence>
<proteinExistence type="predicted"/>
<evidence type="ECO:0000313" key="3">
    <source>
        <dbReference type="EMBL" id="MCH8617100.1"/>
    </source>
</evidence>
<protein>
    <recommendedName>
        <fullName evidence="5">Peptidase M15A C-terminal domain-containing protein</fullName>
    </recommendedName>
</protein>
<feature type="chain" id="PRO_5047174655" description="Peptidase M15A C-terminal domain-containing protein" evidence="2">
    <location>
        <begin position="21"/>
        <end position="286"/>
    </location>
</feature>
<evidence type="ECO:0000256" key="2">
    <source>
        <dbReference type="SAM" id="SignalP"/>
    </source>
</evidence>
<gene>
    <name evidence="3" type="ORF">LZ016_13450</name>
</gene>
<comment type="caution">
    <text evidence="3">The sequence shown here is derived from an EMBL/GenBank/DDBJ whole genome shotgun (WGS) entry which is preliminary data.</text>
</comment>
<sequence length="286" mass="30993">MPKMRLFSILLLLVATPASAQVVMPAPTVGKMVYAPTPAVWNPVGDYIAIGQDEPGYRNWFAATTAHATAVKSFNAYLEQYEVGGVFPTWQLLRTATSWQKCGGAPFEVPPTSEWPHIVQTLRYIRDYVIPAVGPVEPVSAYRNPLLNACAGGAPESAHKHYSAIDMVPLRPTTREQLMRTLCAVQARRGPDYQVGLGFYAFLRFHVDTTKYRRWNMDPAVASLCPPIVKPSDVATVGQPLQAASSTTSSTAVPTVSAAPVDTATPKVVYAPPSTAPSMPDSQPQH</sequence>
<feature type="compositionally biased region" description="Polar residues" evidence="1">
    <location>
        <begin position="276"/>
        <end position="286"/>
    </location>
</feature>
<keyword evidence="4" id="KW-1185">Reference proteome</keyword>
<feature type="region of interest" description="Disordered" evidence="1">
    <location>
        <begin position="263"/>
        <end position="286"/>
    </location>
</feature>
<evidence type="ECO:0000256" key="1">
    <source>
        <dbReference type="SAM" id="MobiDB-lite"/>
    </source>
</evidence>